<evidence type="ECO:0000313" key="4">
    <source>
        <dbReference type="Proteomes" id="UP000001593"/>
    </source>
</evidence>
<sequence>MELVAALLLLIQRQILNGGMSHRRAETLYPLNAEHRTRDISGNGLPAGIASGVTLDKGPDGREGGAYYFSGTSSSYIEIPYHAKIDTREYYMESARVRFLFTSCAVSKNERIRLAAVAFDSRSFRGRMACLQIYNEALTLKQIRKSSGLCSEELIRPCINYTPIEDVTRAFNQTWYRLKGQQQISTQGPQSNLGLSGWMRGPHPQREIGAVERDLCFGDVRGSCQHKASVTVRHCFGYYVYKFIGLPQEHLQISVDKDVDAETLPERIFQERPRFQLTDHVFYEESNVPSPAQCVEYCLVAGEKCESLNYSSKDNGTCQLNNATASGYGHHLLANQSWAYFHPIALV</sequence>
<keyword evidence="4" id="KW-1185">Reference proteome</keyword>
<dbReference type="PANTHER" id="PTHR47635">
    <property type="entry name" value="CUB DOMAIN-CONTAINING PROTEIN"/>
    <property type="match status" value="1"/>
</dbReference>
<dbReference type="HOGENOM" id="CLU_799987_0_0_1"/>
<feature type="chain" id="PRO_5002715206" description="Apple domain-containing protein" evidence="1">
    <location>
        <begin position="19"/>
        <end position="347"/>
    </location>
</feature>
<dbReference type="EMBL" id="DS469718">
    <property type="protein sequence ID" value="EDO34805.1"/>
    <property type="molecule type" value="Genomic_DNA"/>
</dbReference>
<evidence type="ECO:0000313" key="3">
    <source>
        <dbReference type="EMBL" id="EDO34805.1"/>
    </source>
</evidence>
<dbReference type="AlphaFoldDB" id="A7SNB6"/>
<feature type="signal peptide" evidence="1">
    <location>
        <begin position="1"/>
        <end position="18"/>
    </location>
</feature>
<accession>A7SNB6</accession>
<dbReference type="SUPFAM" id="SSF57414">
    <property type="entry name" value="Hairpin loop containing domain-like"/>
    <property type="match status" value="1"/>
</dbReference>
<evidence type="ECO:0000256" key="1">
    <source>
        <dbReference type="SAM" id="SignalP"/>
    </source>
</evidence>
<dbReference type="InterPro" id="IPR003609">
    <property type="entry name" value="Pan_app"/>
</dbReference>
<dbReference type="PROSITE" id="PS50948">
    <property type="entry name" value="PAN"/>
    <property type="match status" value="1"/>
</dbReference>
<dbReference type="PhylomeDB" id="A7SNB6"/>
<feature type="domain" description="Apple" evidence="2">
    <location>
        <begin position="264"/>
        <end position="345"/>
    </location>
</feature>
<dbReference type="OMA" id="TREYYME"/>
<name>A7SNB6_NEMVE</name>
<dbReference type="SMART" id="SM00473">
    <property type="entry name" value="PAN_AP"/>
    <property type="match status" value="1"/>
</dbReference>
<protein>
    <recommendedName>
        <fullName evidence="2">Apple domain-containing protein</fullName>
    </recommendedName>
</protein>
<organism evidence="3 4">
    <name type="scientific">Nematostella vectensis</name>
    <name type="common">Starlet sea anemone</name>
    <dbReference type="NCBI Taxonomy" id="45351"/>
    <lineage>
        <taxon>Eukaryota</taxon>
        <taxon>Metazoa</taxon>
        <taxon>Cnidaria</taxon>
        <taxon>Anthozoa</taxon>
        <taxon>Hexacorallia</taxon>
        <taxon>Actiniaria</taxon>
        <taxon>Edwardsiidae</taxon>
        <taxon>Nematostella</taxon>
    </lineage>
</organism>
<dbReference type="PANTHER" id="PTHR47635:SF2">
    <property type="entry name" value="LAMG-LIKE JELLYROLL FOLD DOMAIN-CONTAINING PROTEIN"/>
    <property type="match status" value="1"/>
</dbReference>
<reference evidence="3 4" key="1">
    <citation type="journal article" date="2007" name="Science">
        <title>Sea anemone genome reveals ancestral eumetazoan gene repertoire and genomic organization.</title>
        <authorList>
            <person name="Putnam N.H."/>
            <person name="Srivastava M."/>
            <person name="Hellsten U."/>
            <person name="Dirks B."/>
            <person name="Chapman J."/>
            <person name="Salamov A."/>
            <person name="Terry A."/>
            <person name="Shapiro H."/>
            <person name="Lindquist E."/>
            <person name="Kapitonov V.V."/>
            <person name="Jurka J."/>
            <person name="Genikhovich G."/>
            <person name="Grigoriev I.V."/>
            <person name="Lucas S.M."/>
            <person name="Steele R.E."/>
            <person name="Finnerty J.R."/>
            <person name="Technau U."/>
            <person name="Martindale M.Q."/>
            <person name="Rokhsar D.S."/>
        </authorList>
    </citation>
    <scope>NUCLEOTIDE SEQUENCE [LARGE SCALE GENOMIC DNA]</scope>
    <source>
        <strain evidence="4">CH2 X CH6</strain>
    </source>
</reference>
<dbReference type="InParanoid" id="A7SNB6"/>
<gene>
    <name evidence="3" type="ORF">NEMVEDRAFT_v1g214886</name>
</gene>
<dbReference type="Proteomes" id="UP000001593">
    <property type="component" value="Unassembled WGS sequence"/>
</dbReference>
<keyword evidence="1" id="KW-0732">Signal</keyword>
<evidence type="ECO:0000259" key="2">
    <source>
        <dbReference type="PROSITE" id="PS50948"/>
    </source>
</evidence>
<proteinExistence type="predicted"/>